<keyword evidence="3" id="KW-1185">Reference proteome</keyword>
<organism evidence="2 3">
    <name type="scientific">Thalassotalea loyana</name>
    <dbReference type="NCBI Taxonomy" id="280483"/>
    <lineage>
        <taxon>Bacteria</taxon>
        <taxon>Pseudomonadati</taxon>
        <taxon>Pseudomonadota</taxon>
        <taxon>Gammaproteobacteria</taxon>
        <taxon>Alteromonadales</taxon>
        <taxon>Colwelliaceae</taxon>
        <taxon>Thalassotalea</taxon>
    </lineage>
</organism>
<dbReference type="EMBL" id="BSSV01000001">
    <property type="protein sequence ID" value="GLX84527.1"/>
    <property type="molecule type" value="Genomic_DNA"/>
</dbReference>
<reference evidence="2 3" key="1">
    <citation type="submission" date="2023-03" db="EMBL/GenBank/DDBJ databases">
        <title>Thalassotalea loyana LMG 22536T draft genome sequence.</title>
        <authorList>
            <person name="Sawabe T."/>
        </authorList>
    </citation>
    <scope>NUCLEOTIDE SEQUENCE [LARGE SCALE GENOMIC DNA]</scope>
    <source>
        <strain evidence="2 3">LMG 22536</strain>
    </source>
</reference>
<gene>
    <name evidence="2" type="ORF">tloyanaT_07790</name>
</gene>
<feature type="chain" id="PRO_5047519489" description="DUF3718 domain-containing protein" evidence="1">
    <location>
        <begin position="19"/>
        <end position="113"/>
    </location>
</feature>
<evidence type="ECO:0000256" key="1">
    <source>
        <dbReference type="SAM" id="SignalP"/>
    </source>
</evidence>
<name>A0ABQ6HCQ6_9GAMM</name>
<sequence length="113" mass="12104">MKKLISVAALLFSFNSNAAWIDASGAVTSLVTYASTETVLVTLSNAGKDTGCANKVTFAISKDISSEARARMYSMLLAAQSTGRSVVVTYNDTGGCEPWDANQNAYRKIVRLR</sequence>
<proteinExistence type="predicted"/>
<dbReference type="RefSeq" id="WP_284296115.1">
    <property type="nucleotide sequence ID" value="NZ_BSSV01000001.1"/>
</dbReference>
<comment type="caution">
    <text evidence="2">The sequence shown here is derived from an EMBL/GenBank/DDBJ whole genome shotgun (WGS) entry which is preliminary data.</text>
</comment>
<evidence type="ECO:0008006" key="4">
    <source>
        <dbReference type="Google" id="ProtNLM"/>
    </source>
</evidence>
<keyword evidence="1" id="KW-0732">Signal</keyword>
<accession>A0ABQ6HCQ6</accession>
<dbReference type="Proteomes" id="UP001157134">
    <property type="component" value="Unassembled WGS sequence"/>
</dbReference>
<evidence type="ECO:0000313" key="2">
    <source>
        <dbReference type="EMBL" id="GLX84527.1"/>
    </source>
</evidence>
<evidence type="ECO:0000313" key="3">
    <source>
        <dbReference type="Proteomes" id="UP001157134"/>
    </source>
</evidence>
<protein>
    <recommendedName>
        <fullName evidence="4">DUF3718 domain-containing protein</fullName>
    </recommendedName>
</protein>
<feature type="signal peptide" evidence="1">
    <location>
        <begin position="1"/>
        <end position="18"/>
    </location>
</feature>